<feature type="transmembrane region" description="Helical" evidence="8">
    <location>
        <begin position="418"/>
        <end position="439"/>
    </location>
</feature>
<keyword evidence="7 8" id="KW-0472">Membrane</keyword>
<accession>A0A511VCX1</accession>
<gene>
    <name evidence="10" type="ORF">ADA01nite_41390</name>
</gene>
<reference evidence="10 11" key="1">
    <citation type="submission" date="2019-07" db="EMBL/GenBank/DDBJ databases">
        <title>Whole genome shotgun sequence of Aneurinibacillus danicus NBRC 102444.</title>
        <authorList>
            <person name="Hosoyama A."/>
            <person name="Uohara A."/>
            <person name="Ohji S."/>
            <person name="Ichikawa N."/>
        </authorList>
    </citation>
    <scope>NUCLEOTIDE SEQUENCE [LARGE SCALE GENOMIC DNA]</scope>
    <source>
        <strain evidence="10 11">NBRC 102444</strain>
    </source>
</reference>
<dbReference type="InterPro" id="IPR003593">
    <property type="entry name" value="AAA+_ATPase"/>
</dbReference>
<dbReference type="Pfam" id="PF00005">
    <property type="entry name" value="ABC_tran"/>
    <property type="match status" value="1"/>
</dbReference>
<dbReference type="SUPFAM" id="SSF52540">
    <property type="entry name" value="P-loop containing nucleoside triphosphate hydrolases"/>
    <property type="match status" value="1"/>
</dbReference>
<evidence type="ECO:0000313" key="10">
    <source>
        <dbReference type="EMBL" id="GEN36679.1"/>
    </source>
</evidence>
<feature type="domain" description="ABC transporter" evidence="9">
    <location>
        <begin position="39"/>
        <end position="276"/>
    </location>
</feature>
<dbReference type="AlphaFoldDB" id="A0A511VCX1"/>
<dbReference type="EMBL" id="BJXX01000213">
    <property type="protein sequence ID" value="GEN36679.1"/>
    <property type="molecule type" value="Genomic_DNA"/>
</dbReference>
<evidence type="ECO:0000256" key="8">
    <source>
        <dbReference type="SAM" id="Phobius"/>
    </source>
</evidence>
<evidence type="ECO:0000256" key="3">
    <source>
        <dbReference type="ARBA" id="ARBA00022692"/>
    </source>
</evidence>
<dbReference type="PANTHER" id="PTHR48041:SF139">
    <property type="entry name" value="PROTEIN SCARLET"/>
    <property type="match status" value="1"/>
</dbReference>
<name>A0A511VCX1_9BACL</name>
<evidence type="ECO:0000256" key="6">
    <source>
        <dbReference type="ARBA" id="ARBA00022989"/>
    </source>
</evidence>
<keyword evidence="2" id="KW-0813">Transport</keyword>
<keyword evidence="3 8" id="KW-0812">Transmembrane</keyword>
<dbReference type="RefSeq" id="WP_146812313.1">
    <property type="nucleotide sequence ID" value="NZ_BJXX01000213.1"/>
</dbReference>
<comment type="subcellular location">
    <subcellularLocation>
        <location evidence="1">Membrane</location>
        <topology evidence="1">Multi-pass membrane protein</topology>
    </subcellularLocation>
</comment>
<dbReference type="OrthoDB" id="151099at2"/>
<feature type="transmembrane region" description="Helical" evidence="8">
    <location>
        <begin position="355"/>
        <end position="374"/>
    </location>
</feature>
<keyword evidence="11" id="KW-1185">Reference proteome</keyword>
<feature type="transmembrane region" description="Helical" evidence="8">
    <location>
        <begin position="498"/>
        <end position="519"/>
    </location>
</feature>
<sequence length="629" mass="70227">MENVTGTSLVHPRSVPDLRDSAGPVVLTNPPYTTNSLLVEANCLTRTIKTRRGEKKLLEDINFVIEPHEFVAILGGSGAGKSTLLHALSGIHPATEGEVRVNGRNLYEDYDDFRSCIGYVPQDDIVHSGLTVEEIFTYSSRLRFPAGTPENTITGRVNEVLEEVRLTAQRSLPVKDLSGGQRKRVNIGVELVTRPGLLFLDEATSGLDPDLEKTMMELLGELKQKGSTIIMVTHTTANLWMCDKLVFLTREGQLAFFGSPSEALNYFGVEDVVEIYRKLDTEENPKSWAEKYKQSAVYQKYQNRVKDRQRPIERADGNKEQDMVKKSAACSSFFEQWKMLTGRYIRLLSRDRKNLVILCLQAFIIPCLLVLAFYHSAPTFRYSEYRPQDLEVTRQIVAAGKVEEVQQNIQEEKNRRSFMSNCIALMVFTSIWLGTSNAAREIVKEKAIYRRERLAGMRVGPYLFSKIGVLSVISLIQTLLLVSIVACTLDLPEFWPNVLAFFLLSLAGGMMGLVISAIASNSDKALSTIPIVLVPQIILSGALVPIAYVKPACIKAVFYLAVSKWGYELIGGDIVNINGRSALQQPLPALNGNFSAHWGILVLFIFLLYGMAIVLLHRDRAVSMPEGRK</sequence>
<dbReference type="PROSITE" id="PS00211">
    <property type="entry name" value="ABC_TRANSPORTER_1"/>
    <property type="match status" value="1"/>
</dbReference>
<dbReference type="InterPro" id="IPR003439">
    <property type="entry name" value="ABC_transporter-like_ATP-bd"/>
</dbReference>
<dbReference type="PROSITE" id="PS50893">
    <property type="entry name" value="ABC_TRANSPORTER_2"/>
    <property type="match status" value="1"/>
</dbReference>
<keyword evidence="6 8" id="KW-1133">Transmembrane helix</keyword>
<dbReference type="GO" id="GO:0005524">
    <property type="term" value="F:ATP binding"/>
    <property type="evidence" value="ECO:0007669"/>
    <property type="project" value="UniProtKB-KW"/>
</dbReference>
<dbReference type="InterPro" id="IPR050352">
    <property type="entry name" value="ABCG_transporters"/>
</dbReference>
<comment type="caution">
    <text evidence="10">The sequence shown here is derived from an EMBL/GenBank/DDBJ whole genome shotgun (WGS) entry which is preliminary data.</text>
</comment>
<feature type="transmembrane region" description="Helical" evidence="8">
    <location>
        <begin position="460"/>
        <end position="486"/>
    </location>
</feature>
<dbReference type="PANTHER" id="PTHR48041">
    <property type="entry name" value="ABC TRANSPORTER G FAMILY MEMBER 28"/>
    <property type="match status" value="1"/>
</dbReference>
<dbReference type="GO" id="GO:0016887">
    <property type="term" value="F:ATP hydrolysis activity"/>
    <property type="evidence" value="ECO:0007669"/>
    <property type="project" value="InterPro"/>
</dbReference>
<dbReference type="InterPro" id="IPR027417">
    <property type="entry name" value="P-loop_NTPase"/>
</dbReference>
<protein>
    <recommendedName>
        <fullName evidence="9">ABC transporter domain-containing protein</fullName>
    </recommendedName>
</protein>
<dbReference type="Gene3D" id="3.40.50.300">
    <property type="entry name" value="P-loop containing nucleotide triphosphate hydrolases"/>
    <property type="match status" value="1"/>
</dbReference>
<evidence type="ECO:0000256" key="2">
    <source>
        <dbReference type="ARBA" id="ARBA00022448"/>
    </source>
</evidence>
<dbReference type="InterPro" id="IPR013525">
    <property type="entry name" value="ABC2_TM"/>
</dbReference>
<dbReference type="Proteomes" id="UP000321157">
    <property type="component" value="Unassembled WGS sequence"/>
</dbReference>
<proteinExistence type="predicted"/>
<keyword evidence="5" id="KW-0067">ATP-binding</keyword>
<dbReference type="GO" id="GO:0016020">
    <property type="term" value="C:membrane"/>
    <property type="evidence" value="ECO:0007669"/>
    <property type="project" value="UniProtKB-SubCell"/>
</dbReference>
<feature type="transmembrane region" description="Helical" evidence="8">
    <location>
        <begin position="531"/>
        <end position="549"/>
    </location>
</feature>
<organism evidence="10 11">
    <name type="scientific">Aneurinibacillus danicus</name>
    <dbReference type="NCBI Taxonomy" id="267746"/>
    <lineage>
        <taxon>Bacteria</taxon>
        <taxon>Bacillati</taxon>
        <taxon>Bacillota</taxon>
        <taxon>Bacilli</taxon>
        <taxon>Bacillales</taxon>
        <taxon>Paenibacillaceae</taxon>
        <taxon>Aneurinibacillus group</taxon>
        <taxon>Aneurinibacillus</taxon>
    </lineage>
</organism>
<evidence type="ECO:0000256" key="5">
    <source>
        <dbReference type="ARBA" id="ARBA00022840"/>
    </source>
</evidence>
<feature type="transmembrane region" description="Helical" evidence="8">
    <location>
        <begin position="596"/>
        <end position="616"/>
    </location>
</feature>
<dbReference type="GO" id="GO:0140359">
    <property type="term" value="F:ABC-type transporter activity"/>
    <property type="evidence" value="ECO:0007669"/>
    <property type="project" value="InterPro"/>
</dbReference>
<dbReference type="SMART" id="SM00382">
    <property type="entry name" value="AAA"/>
    <property type="match status" value="1"/>
</dbReference>
<evidence type="ECO:0000256" key="4">
    <source>
        <dbReference type="ARBA" id="ARBA00022741"/>
    </source>
</evidence>
<dbReference type="Pfam" id="PF01061">
    <property type="entry name" value="ABC2_membrane"/>
    <property type="match status" value="1"/>
</dbReference>
<evidence type="ECO:0000256" key="1">
    <source>
        <dbReference type="ARBA" id="ARBA00004141"/>
    </source>
</evidence>
<evidence type="ECO:0000313" key="11">
    <source>
        <dbReference type="Proteomes" id="UP000321157"/>
    </source>
</evidence>
<evidence type="ECO:0000259" key="9">
    <source>
        <dbReference type="PROSITE" id="PS50893"/>
    </source>
</evidence>
<keyword evidence="4" id="KW-0547">Nucleotide-binding</keyword>
<evidence type="ECO:0000256" key="7">
    <source>
        <dbReference type="ARBA" id="ARBA00023136"/>
    </source>
</evidence>
<dbReference type="InterPro" id="IPR017871">
    <property type="entry name" value="ABC_transporter-like_CS"/>
</dbReference>